<dbReference type="RefSeq" id="WP_108577505.1">
    <property type="nucleotide sequence ID" value="NZ_CP026952.1"/>
</dbReference>
<keyword evidence="2" id="KW-1185">Reference proteome</keyword>
<gene>
    <name evidence="1" type="ORF">C3E78_06400</name>
</gene>
<protein>
    <submittedName>
        <fullName evidence="1">Uncharacterized protein</fullName>
    </submittedName>
</protein>
<evidence type="ECO:0000313" key="1">
    <source>
        <dbReference type="EMBL" id="AWB91860.1"/>
    </source>
</evidence>
<dbReference type="OrthoDB" id="9984931at2"/>
<sequence>MLSYLVRQSAFFYPVSVATLFVAAAYFAVTGRWAMIAGVIILAVGNWFQHLFVKGWIRTGEDNDAREWLRQHPDYVPEDEDSVPD</sequence>
<accession>A0A5F2ESU9</accession>
<reference evidence="2" key="1">
    <citation type="submission" date="2018-01" db="EMBL/GenBank/DDBJ databases">
        <authorList>
            <person name="Li J."/>
        </authorList>
    </citation>
    <scope>NUCLEOTIDE SEQUENCE [LARGE SCALE GENOMIC DNA]</scope>
    <source>
        <strain evidence="2">592</strain>
    </source>
</reference>
<dbReference type="Proteomes" id="UP000244384">
    <property type="component" value="Chromosome"/>
</dbReference>
<dbReference type="KEGG" id="aez:C3E78_06400"/>
<name>A0A2S0WKU7_9ACTN</name>
<evidence type="ECO:0000313" key="2">
    <source>
        <dbReference type="Proteomes" id="UP000244384"/>
    </source>
</evidence>
<accession>A0A2S0WKU7</accession>
<proteinExistence type="predicted"/>
<organism evidence="1 2">
    <name type="scientific">Aeromicrobium chenweiae</name>
    <dbReference type="NCBI Taxonomy" id="2079793"/>
    <lineage>
        <taxon>Bacteria</taxon>
        <taxon>Bacillati</taxon>
        <taxon>Actinomycetota</taxon>
        <taxon>Actinomycetes</taxon>
        <taxon>Propionibacteriales</taxon>
        <taxon>Nocardioidaceae</taxon>
        <taxon>Aeromicrobium</taxon>
    </lineage>
</organism>
<dbReference type="AlphaFoldDB" id="A0A2S0WKU7"/>
<dbReference type="EMBL" id="CP026952">
    <property type="protein sequence ID" value="AWB91860.1"/>
    <property type="molecule type" value="Genomic_DNA"/>
</dbReference>